<name>A0A0U1KSX5_9FIRM</name>
<sequence length="306" mass="33950">MNKVIITGANGFIGTELIRQMSERCEKIYAIIKDEQESIDAIRDFENVEIIYCELAQIDRLSSLIKEKAIDCCFHLAWAGSTGDARGDYALQLMNVHYACDVVMALIKMNCKRFVGAGTLAELDVQNYIPTDGATPNLTSEYGTAKLTAHYLTKAICAQNGIEHVWVRLSNTYGVGNRTGNFINFASKLMLEGKPANFTAATQTYDFVYVTDTIRAMIAAAEKGKANCVYYLGSNSERPLKEYICMIRDAIDPSIELHLGAVSFNGICLPPEMFSGKKLHEDTGFVPNVDFADGIKTTVEWLRTQM</sequence>
<dbReference type="Proteomes" id="UP000049855">
    <property type="component" value="Unassembled WGS sequence"/>
</dbReference>
<dbReference type="InterPro" id="IPR001509">
    <property type="entry name" value="Epimerase_deHydtase"/>
</dbReference>
<evidence type="ECO:0000313" key="3">
    <source>
        <dbReference type="EMBL" id="CQR70530.1"/>
    </source>
</evidence>
<dbReference type="Gene3D" id="3.40.50.720">
    <property type="entry name" value="NAD(P)-binding Rossmann-like Domain"/>
    <property type="match status" value="1"/>
</dbReference>
<dbReference type="PANTHER" id="PTHR43000">
    <property type="entry name" value="DTDP-D-GLUCOSE 4,6-DEHYDRATASE-RELATED"/>
    <property type="match status" value="1"/>
</dbReference>
<comment type="similarity">
    <text evidence="1">Belongs to the NAD(P)-dependent epimerase/dehydratase family.</text>
</comment>
<dbReference type="EC" id="5.1.3.2" evidence="3"/>
<evidence type="ECO:0000256" key="1">
    <source>
        <dbReference type="ARBA" id="ARBA00007637"/>
    </source>
</evidence>
<protein>
    <submittedName>
        <fullName evidence="3">UDP-glucose 4-epimerase</fullName>
        <ecNumber evidence="3">5.1.3.2</ecNumber>
    </submittedName>
</protein>
<keyword evidence="3" id="KW-0413">Isomerase</keyword>
<proteinExistence type="inferred from homology"/>
<dbReference type="GO" id="GO:0003978">
    <property type="term" value="F:UDP-glucose 4-epimerase activity"/>
    <property type="evidence" value="ECO:0007669"/>
    <property type="project" value="UniProtKB-EC"/>
</dbReference>
<dbReference type="SUPFAM" id="SSF51735">
    <property type="entry name" value="NAD(P)-binding Rossmann-fold domains"/>
    <property type="match status" value="1"/>
</dbReference>
<gene>
    <name evidence="3" type="ORF">SpAn4DRAFT_1499</name>
</gene>
<dbReference type="AlphaFoldDB" id="A0A0U1KSX5"/>
<dbReference type="InterPro" id="IPR036291">
    <property type="entry name" value="NAD(P)-bd_dom_sf"/>
</dbReference>
<accession>A0A0U1KSX5</accession>
<dbReference type="RefSeq" id="WP_021169260.1">
    <property type="nucleotide sequence ID" value="NZ_CTRP01000003.1"/>
</dbReference>
<keyword evidence="4" id="KW-1185">Reference proteome</keyword>
<dbReference type="Pfam" id="PF01370">
    <property type="entry name" value="Epimerase"/>
    <property type="match status" value="1"/>
</dbReference>
<feature type="domain" description="NAD-dependent epimerase/dehydratase" evidence="2">
    <location>
        <begin position="4"/>
        <end position="231"/>
    </location>
</feature>
<evidence type="ECO:0000313" key="4">
    <source>
        <dbReference type="Proteomes" id="UP000049855"/>
    </source>
</evidence>
<organism evidence="3 4">
    <name type="scientific">Sporomusa ovata</name>
    <dbReference type="NCBI Taxonomy" id="2378"/>
    <lineage>
        <taxon>Bacteria</taxon>
        <taxon>Bacillati</taxon>
        <taxon>Bacillota</taxon>
        <taxon>Negativicutes</taxon>
        <taxon>Selenomonadales</taxon>
        <taxon>Sporomusaceae</taxon>
        <taxon>Sporomusa</taxon>
    </lineage>
</organism>
<dbReference type="EMBL" id="CTRP01000003">
    <property type="protein sequence ID" value="CQR70530.1"/>
    <property type="molecule type" value="Genomic_DNA"/>
</dbReference>
<evidence type="ECO:0000259" key="2">
    <source>
        <dbReference type="Pfam" id="PF01370"/>
    </source>
</evidence>
<reference evidence="4" key="1">
    <citation type="submission" date="2015-03" db="EMBL/GenBank/DDBJ databases">
        <authorList>
            <person name="Nijsse Bart"/>
        </authorList>
    </citation>
    <scope>NUCLEOTIDE SEQUENCE [LARGE SCALE GENOMIC DNA]</scope>
</reference>